<evidence type="ECO:0000256" key="1">
    <source>
        <dbReference type="ARBA" id="ARBA00000968"/>
    </source>
</evidence>
<sequence>MFTGIAEELGLVKEFKQKSDTVEIKISCKKVLEDTKLGDSIMTDGVCLTVTEMTDSYYKADIMNESLKKTKFDRSLLGKEVNLERALRFSDRLDGHIVQGHVDGVGRLISINKNVYRFKTTRDIGKYIVNKGSIAIDGISLTVSYEQDDIFEVSLIPETLSRTNLKNRRVGDLVNLETDILSRIVEKLNRSEKKEDRDSILGLL</sequence>
<dbReference type="NCBIfam" id="NF006767">
    <property type="entry name" value="PRK09289.1"/>
    <property type="match status" value="1"/>
</dbReference>
<reference evidence="12 13" key="1">
    <citation type="journal article" date="2009" name="Stand. Genomic Sci.">
        <title>Complete genome sequence of Anaerococcus prevotii type strain (PC1).</title>
        <authorList>
            <person name="Labutti K."/>
            <person name="Pukall R."/>
            <person name="Steenblock K."/>
            <person name="Glavina Del Rio T."/>
            <person name="Tice H."/>
            <person name="Copeland A."/>
            <person name="Cheng J.F."/>
            <person name="Lucas S."/>
            <person name="Chen F."/>
            <person name="Nolan M."/>
            <person name="Bruce D."/>
            <person name="Goodwin L."/>
            <person name="Pitluck S."/>
            <person name="Ivanova N."/>
            <person name="Mavromatis K."/>
            <person name="Ovchinnikova G."/>
            <person name="Pati A."/>
            <person name="Chen A."/>
            <person name="Palaniappan K."/>
            <person name="Land M."/>
            <person name="Hauser L."/>
            <person name="Chang Y.J."/>
            <person name="Jeffries C.D."/>
            <person name="Chain P."/>
            <person name="Saunders E."/>
            <person name="Brettin T."/>
            <person name="Detter J.C."/>
            <person name="Han C."/>
            <person name="Goker M."/>
            <person name="Bristow J."/>
            <person name="Eisen J.A."/>
            <person name="Markowitz V."/>
            <person name="Hugenholtz P."/>
            <person name="Kyrpides N.C."/>
            <person name="Klenk H.P."/>
            <person name="Lapidus A."/>
        </authorList>
    </citation>
    <scope>NUCLEOTIDE SEQUENCE [LARGE SCALE GENOMIC DNA]</scope>
    <source>
        <strain evidence="13">ATCC 9321 / DSM 20548 / JCM 6508 / NCTC 11806 / PC1</strain>
    </source>
</reference>
<dbReference type="InterPro" id="IPR026017">
    <property type="entry name" value="Lumazine-bd_dom"/>
</dbReference>
<evidence type="ECO:0000256" key="3">
    <source>
        <dbReference type="ARBA" id="ARBA00004887"/>
    </source>
</evidence>
<feature type="domain" description="Lumazine-binding" evidence="11">
    <location>
        <begin position="1"/>
        <end position="96"/>
    </location>
</feature>
<feature type="repeat" description="Lumazine-binding" evidence="10">
    <location>
        <begin position="97"/>
        <end position="189"/>
    </location>
</feature>
<keyword evidence="6" id="KW-0686">Riboflavin biosynthesis</keyword>
<comment type="pathway">
    <text evidence="3">Cofactor biosynthesis; riboflavin biosynthesis; riboflavin from 2-hydroxy-3-oxobutyl phosphate and 5-amino-6-(D-ribitylamino)uracil: step 2/2.</text>
</comment>
<evidence type="ECO:0000256" key="7">
    <source>
        <dbReference type="ARBA" id="ARBA00022679"/>
    </source>
</evidence>
<protein>
    <recommendedName>
        <fullName evidence="5 9">Riboflavin synthase</fullName>
        <ecNumber evidence="4 9">2.5.1.9</ecNumber>
    </recommendedName>
</protein>
<comment type="function">
    <text evidence="2">Catalyzes the dismutation of two molecules of 6,7-dimethyl-8-ribityllumazine, resulting in the formation of riboflavin and 5-amino-6-(D-ribitylamino)uracil.</text>
</comment>
<evidence type="ECO:0000259" key="11">
    <source>
        <dbReference type="PROSITE" id="PS51177"/>
    </source>
</evidence>
<keyword evidence="7" id="KW-0808">Transferase</keyword>
<dbReference type="FunFam" id="2.40.30.20:FF:000003">
    <property type="entry name" value="Riboflavin synthase, alpha subunit"/>
    <property type="match status" value="1"/>
</dbReference>
<dbReference type="Pfam" id="PF00677">
    <property type="entry name" value="Lum_binding"/>
    <property type="match status" value="2"/>
</dbReference>
<keyword evidence="13" id="KW-1185">Reference proteome</keyword>
<dbReference type="PANTHER" id="PTHR21098:SF12">
    <property type="entry name" value="RIBOFLAVIN SYNTHASE"/>
    <property type="match status" value="1"/>
</dbReference>
<dbReference type="PIRSF" id="PIRSF000498">
    <property type="entry name" value="Riboflavin_syn_A"/>
    <property type="match status" value="1"/>
</dbReference>
<dbReference type="SUPFAM" id="SSF63380">
    <property type="entry name" value="Riboflavin synthase domain-like"/>
    <property type="match status" value="2"/>
</dbReference>
<accession>C7RDC3</accession>
<dbReference type="EMBL" id="CP001708">
    <property type="protein sequence ID" value="ACV29186.1"/>
    <property type="molecule type" value="Genomic_DNA"/>
</dbReference>
<dbReference type="GO" id="GO:0009231">
    <property type="term" value="P:riboflavin biosynthetic process"/>
    <property type="evidence" value="ECO:0007669"/>
    <property type="project" value="UniProtKB-KW"/>
</dbReference>
<dbReference type="AlphaFoldDB" id="C7RDC3"/>
<evidence type="ECO:0000256" key="8">
    <source>
        <dbReference type="ARBA" id="ARBA00022737"/>
    </source>
</evidence>
<feature type="domain" description="Lumazine-binding" evidence="11">
    <location>
        <begin position="97"/>
        <end position="189"/>
    </location>
</feature>
<evidence type="ECO:0000256" key="10">
    <source>
        <dbReference type="PROSITE-ProRule" id="PRU00524"/>
    </source>
</evidence>
<evidence type="ECO:0000256" key="4">
    <source>
        <dbReference type="ARBA" id="ARBA00012827"/>
    </source>
</evidence>
<dbReference type="OrthoDB" id="9788537at2"/>
<dbReference type="Gene3D" id="2.40.30.20">
    <property type="match status" value="2"/>
</dbReference>
<gene>
    <name evidence="12" type="ordered locus">Apre_1160</name>
</gene>
<evidence type="ECO:0000256" key="5">
    <source>
        <dbReference type="ARBA" id="ARBA00013950"/>
    </source>
</evidence>
<dbReference type="STRING" id="525919.Apre_1160"/>
<name>C7RDC3_ANAPD</name>
<evidence type="ECO:0000313" key="12">
    <source>
        <dbReference type="EMBL" id="ACV29186.1"/>
    </source>
</evidence>
<dbReference type="InterPro" id="IPR017938">
    <property type="entry name" value="Riboflavin_synthase-like_b-brl"/>
</dbReference>
<dbReference type="eggNOG" id="COG0307">
    <property type="taxonomic scope" value="Bacteria"/>
</dbReference>
<dbReference type="Proteomes" id="UP000002294">
    <property type="component" value="Chromosome"/>
</dbReference>
<comment type="catalytic activity">
    <reaction evidence="1">
        <text>2 6,7-dimethyl-8-(1-D-ribityl)lumazine + H(+) = 5-amino-6-(D-ribitylamino)uracil + riboflavin</text>
        <dbReference type="Rhea" id="RHEA:20772"/>
        <dbReference type="ChEBI" id="CHEBI:15378"/>
        <dbReference type="ChEBI" id="CHEBI:15934"/>
        <dbReference type="ChEBI" id="CHEBI:57986"/>
        <dbReference type="ChEBI" id="CHEBI:58201"/>
        <dbReference type="EC" id="2.5.1.9"/>
    </reaction>
</comment>
<dbReference type="KEGG" id="apr:Apre_1160"/>
<dbReference type="InterPro" id="IPR001783">
    <property type="entry name" value="Lumazine-bd"/>
</dbReference>
<dbReference type="RefSeq" id="WP_015778087.1">
    <property type="nucleotide sequence ID" value="NC_013171.1"/>
</dbReference>
<evidence type="ECO:0000313" key="13">
    <source>
        <dbReference type="Proteomes" id="UP000002294"/>
    </source>
</evidence>
<feature type="repeat" description="Lumazine-binding" evidence="10">
    <location>
        <begin position="1"/>
        <end position="96"/>
    </location>
</feature>
<evidence type="ECO:0000256" key="9">
    <source>
        <dbReference type="NCBIfam" id="TIGR00187"/>
    </source>
</evidence>
<dbReference type="PROSITE" id="PS51177">
    <property type="entry name" value="LUMAZINE_BIND"/>
    <property type="match status" value="2"/>
</dbReference>
<evidence type="ECO:0000256" key="6">
    <source>
        <dbReference type="ARBA" id="ARBA00022619"/>
    </source>
</evidence>
<evidence type="ECO:0000256" key="2">
    <source>
        <dbReference type="ARBA" id="ARBA00002803"/>
    </source>
</evidence>
<dbReference type="InterPro" id="IPR023366">
    <property type="entry name" value="ATP_synth_asu-like_sf"/>
</dbReference>
<keyword evidence="8" id="KW-0677">Repeat</keyword>
<proteinExistence type="predicted"/>
<dbReference type="NCBIfam" id="TIGR00187">
    <property type="entry name" value="ribE"/>
    <property type="match status" value="1"/>
</dbReference>
<organism evidence="12 13">
    <name type="scientific">Anaerococcus prevotii (strain ATCC 9321 / DSM 20548 / JCM 6508 / NCTC 11806 / PC1)</name>
    <name type="common">Peptostreptococcus prevotii</name>
    <name type="synonym">Peptococcus prevotii</name>
    <dbReference type="NCBI Taxonomy" id="525919"/>
    <lineage>
        <taxon>Bacteria</taxon>
        <taxon>Bacillati</taxon>
        <taxon>Bacillota</taxon>
        <taxon>Tissierellia</taxon>
        <taxon>Tissierellales</taxon>
        <taxon>Peptoniphilaceae</taxon>
        <taxon>Anaerococcus</taxon>
    </lineage>
</organism>
<dbReference type="PANTHER" id="PTHR21098">
    <property type="entry name" value="RIBOFLAVIN SYNTHASE ALPHA CHAIN"/>
    <property type="match status" value="1"/>
</dbReference>
<dbReference type="CDD" id="cd00402">
    <property type="entry name" value="Riboflavin_synthase_like"/>
    <property type="match status" value="1"/>
</dbReference>
<dbReference type="HOGENOM" id="CLU_034388_2_0_9"/>
<dbReference type="EC" id="2.5.1.9" evidence="4 9"/>
<dbReference type="GO" id="GO:0004746">
    <property type="term" value="F:riboflavin synthase activity"/>
    <property type="evidence" value="ECO:0007669"/>
    <property type="project" value="UniProtKB-UniRule"/>
</dbReference>